<dbReference type="Pfam" id="PF05958">
    <property type="entry name" value="tRNA_U5-meth_tr"/>
    <property type="match status" value="1"/>
</dbReference>
<dbReference type="InterPro" id="IPR010280">
    <property type="entry name" value="U5_MeTrfase_fam"/>
</dbReference>
<proteinExistence type="inferred from homology"/>
<evidence type="ECO:0000313" key="7">
    <source>
        <dbReference type="EMBL" id="MEZ0163742.1"/>
    </source>
</evidence>
<feature type="active site" description="Nucleophile" evidence="4">
    <location>
        <position position="421"/>
    </location>
</feature>
<dbReference type="GO" id="GO:0032259">
    <property type="term" value="P:methylation"/>
    <property type="evidence" value="ECO:0007669"/>
    <property type="project" value="UniProtKB-KW"/>
</dbReference>
<dbReference type="Gene3D" id="2.40.50.140">
    <property type="entry name" value="Nucleic acid-binding proteins"/>
    <property type="match status" value="1"/>
</dbReference>
<dbReference type="PROSITE" id="PS50926">
    <property type="entry name" value="TRAM"/>
    <property type="match status" value="1"/>
</dbReference>
<dbReference type="InterPro" id="IPR029063">
    <property type="entry name" value="SAM-dependent_MTases_sf"/>
</dbReference>
<evidence type="ECO:0000256" key="1">
    <source>
        <dbReference type="ARBA" id="ARBA00022603"/>
    </source>
</evidence>
<keyword evidence="2 4" id="KW-0808">Transferase</keyword>
<dbReference type="Pfam" id="PF01135">
    <property type="entry name" value="PCMT"/>
    <property type="match status" value="1"/>
</dbReference>
<dbReference type="PROSITE" id="PS51687">
    <property type="entry name" value="SAM_MT_RNA_M5U"/>
    <property type="match status" value="1"/>
</dbReference>
<keyword evidence="3 4" id="KW-0949">S-adenosyl-L-methionine</keyword>
<dbReference type="SUPFAM" id="SSF50249">
    <property type="entry name" value="Nucleic acid-binding proteins"/>
    <property type="match status" value="1"/>
</dbReference>
<dbReference type="PROSITE" id="PS01231">
    <property type="entry name" value="TRMA_2"/>
    <property type="match status" value="1"/>
</dbReference>
<comment type="similarity">
    <text evidence="4">Belongs to the class I-like SAM-binding methyltransferase superfamily. RNA M5U methyltransferase family.</text>
</comment>
<dbReference type="InterPro" id="IPR030391">
    <property type="entry name" value="MeTrfase_TrmA_CS"/>
</dbReference>
<feature type="domain" description="TRAM" evidence="6">
    <location>
        <begin position="24"/>
        <end position="84"/>
    </location>
</feature>
<evidence type="ECO:0000256" key="5">
    <source>
        <dbReference type="SAM" id="MobiDB-lite"/>
    </source>
</evidence>
<dbReference type="RefSeq" id="WP_370439999.1">
    <property type="nucleotide sequence ID" value="NZ_JBGFTU010000003.1"/>
</dbReference>
<evidence type="ECO:0000259" key="6">
    <source>
        <dbReference type="PROSITE" id="PS50926"/>
    </source>
</evidence>
<evidence type="ECO:0000256" key="2">
    <source>
        <dbReference type="ARBA" id="ARBA00022679"/>
    </source>
</evidence>
<dbReference type="PANTHER" id="PTHR11061:SF30">
    <property type="entry name" value="TRNA (URACIL(54)-C(5))-METHYLTRANSFERASE"/>
    <property type="match status" value="1"/>
</dbReference>
<dbReference type="Gene3D" id="3.40.50.150">
    <property type="entry name" value="Vaccinia Virus protein VP39"/>
    <property type="match status" value="1"/>
</dbReference>
<feature type="region of interest" description="Disordered" evidence="5">
    <location>
        <begin position="1"/>
        <end position="29"/>
    </location>
</feature>
<accession>A0ABV4GWP5</accession>
<keyword evidence="8" id="KW-1185">Reference proteome</keyword>
<dbReference type="Proteomes" id="UP001565927">
    <property type="component" value="Unassembled WGS sequence"/>
</dbReference>
<dbReference type="PANTHER" id="PTHR11061">
    <property type="entry name" value="RNA M5U METHYLTRANSFERASE"/>
    <property type="match status" value="1"/>
</dbReference>
<feature type="binding site" evidence="4">
    <location>
        <position position="348"/>
    </location>
    <ligand>
        <name>S-adenosyl-L-methionine</name>
        <dbReference type="ChEBI" id="CHEBI:59789"/>
    </ligand>
</feature>
<feature type="binding site" evidence="4">
    <location>
        <position position="295"/>
    </location>
    <ligand>
        <name>S-adenosyl-L-methionine</name>
        <dbReference type="ChEBI" id="CHEBI:59789"/>
    </ligand>
</feature>
<dbReference type="InterPro" id="IPR002792">
    <property type="entry name" value="TRAM_dom"/>
</dbReference>
<evidence type="ECO:0000256" key="3">
    <source>
        <dbReference type="ARBA" id="ARBA00022691"/>
    </source>
</evidence>
<dbReference type="Gene3D" id="2.40.50.1070">
    <property type="match status" value="1"/>
</dbReference>
<dbReference type="EMBL" id="JBGFTU010000003">
    <property type="protein sequence ID" value="MEZ0163742.1"/>
    <property type="molecule type" value="Genomic_DNA"/>
</dbReference>
<evidence type="ECO:0000256" key="4">
    <source>
        <dbReference type="PROSITE-ProRule" id="PRU01024"/>
    </source>
</evidence>
<organism evidence="7 8">
    <name type="scientific">Kineococcus halophytocola</name>
    <dbReference type="NCBI Taxonomy" id="3234027"/>
    <lineage>
        <taxon>Bacteria</taxon>
        <taxon>Bacillati</taxon>
        <taxon>Actinomycetota</taxon>
        <taxon>Actinomycetes</taxon>
        <taxon>Kineosporiales</taxon>
        <taxon>Kineosporiaceae</taxon>
        <taxon>Kineococcus</taxon>
    </lineage>
</organism>
<keyword evidence="1 4" id="KW-0489">Methyltransferase</keyword>
<evidence type="ECO:0000313" key="8">
    <source>
        <dbReference type="Proteomes" id="UP001565927"/>
    </source>
</evidence>
<dbReference type="GO" id="GO:0008168">
    <property type="term" value="F:methyltransferase activity"/>
    <property type="evidence" value="ECO:0007669"/>
    <property type="project" value="UniProtKB-KW"/>
</dbReference>
<protein>
    <submittedName>
        <fullName evidence="7">Class I SAM-dependent RNA methyltransferase</fullName>
        <ecNumber evidence="7">2.1.1.-</ecNumber>
    </submittedName>
</protein>
<gene>
    <name evidence="7" type="ORF">AB2L27_03050</name>
</gene>
<dbReference type="SUPFAM" id="SSF53335">
    <property type="entry name" value="S-adenosyl-L-methionine-dependent methyltransferases"/>
    <property type="match status" value="1"/>
</dbReference>
<reference evidence="7 8" key="1">
    <citation type="submission" date="2024-07" db="EMBL/GenBank/DDBJ databases">
        <authorList>
            <person name="Thanompreechachai J."/>
            <person name="Duangmal K."/>
        </authorList>
    </citation>
    <scope>NUCLEOTIDE SEQUENCE [LARGE SCALE GENOMIC DNA]</scope>
    <source>
        <strain evidence="7 8">LSe6-4</strain>
    </source>
</reference>
<name>A0ABV4GWP5_9ACTN</name>
<dbReference type="InterPro" id="IPR012340">
    <property type="entry name" value="NA-bd_OB-fold"/>
</dbReference>
<feature type="binding site" evidence="4">
    <location>
        <position position="394"/>
    </location>
    <ligand>
        <name>S-adenosyl-L-methionine</name>
        <dbReference type="ChEBI" id="CHEBI:59789"/>
    </ligand>
</feature>
<dbReference type="EC" id="2.1.1.-" evidence="7"/>
<sequence>MSSPAPRPTRGRGRTSRRPAPAGPDARGTEIELEVGPVAHGGHCVARHEGRVVFVRHALPGERVLARVTEGADGASFWRADAVRVLTADPDRVEPPCPVAGPGLCGGCDFQHVTPARQRALKAAVVTEQFHRLAGLDVAVEVEQAPLAGVAGDAGVAGGEGEGLRWRTRTQFAVDAEGRAGLRAHRSHQVVPLADCPISTRAVVGSGVLGARFGNVATVEVAAGSDGAAPLAVVDPLPGTHAHLPKLPGASVAVRTPEGLHRVSGRTWVGERVTVRTGDAEREHAFRVGGAGFWQVHPAAPRLLGEAVLAALEPRAGEHALDLYSGVGLFTALLAEAVGPEGSVLAVEGEERAVRDARRSLHEHPQVELWAGAVQEALDDEELTARRTDLVVLDPPRSGAGRAVVEQIAALAPRAVAYVACDPAALARDTAFLAGHGYRLEGLRAFDLFPMTHHVECVARFVR</sequence>
<feature type="binding site" evidence="4">
    <location>
        <position position="324"/>
    </location>
    <ligand>
        <name>S-adenosyl-L-methionine</name>
        <dbReference type="ChEBI" id="CHEBI:59789"/>
    </ligand>
</feature>
<comment type="caution">
    <text evidence="7">The sequence shown here is derived from an EMBL/GenBank/DDBJ whole genome shotgun (WGS) entry which is preliminary data.</text>
</comment>
<dbReference type="Pfam" id="PF01938">
    <property type="entry name" value="TRAM"/>
    <property type="match status" value="1"/>
</dbReference>